<keyword evidence="4" id="KW-1185">Reference proteome</keyword>
<feature type="compositionally biased region" description="Basic and acidic residues" evidence="1">
    <location>
        <begin position="262"/>
        <end position="276"/>
    </location>
</feature>
<dbReference type="Pfam" id="PF13426">
    <property type="entry name" value="PAS_9"/>
    <property type="match status" value="1"/>
</dbReference>
<dbReference type="GeneID" id="56080444"/>
<dbReference type="Gene3D" id="3.30.450.20">
    <property type="entry name" value="PAS domain"/>
    <property type="match status" value="1"/>
</dbReference>
<reference evidence="3 4" key="1">
    <citation type="submission" date="2020-07" db="EMBL/GenBank/DDBJ databases">
        <title>Halosimplex pelagicum sp. nov. and Halosimplex rubrum sp. nov., isolated from salted brown alga Laminaria, and emended description of the genus Halosimplex.</title>
        <authorList>
            <person name="Cui H."/>
        </authorList>
    </citation>
    <scope>NUCLEOTIDE SEQUENCE [LARGE SCALE GENOMIC DNA]</scope>
    <source>
        <strain evidence="3 4">R27</strain>
    </source>
</reference>
<evidence type="ECO:0000256" key="1">
    <source>
        <dbReference type="SAM" id="MobiDB-lite"/>
    </source>
</evidence>
<protein>
    <submittedName>
        <fullName evidence="3">PAS domain S-box protein</fullName>
    </submittedName>
</protein>
<name>A0A7D5P2Y9_9EURY</name>
<dbReference type="NCBIfam" id="TIGR00229">
    <property type="entry name" value="sensory_box"/>
    <property type="match status" value="1"/>
</dbReference>
<gene>
    <name evidence="3" type="ORF">HZS55_21235</name>
</gene>
<dbReference type="KEGG" id="hrr:HZS55_21235"/>
<dbReference type="SMART" id="SM00091">
    <property type="entry name" value="PAS"/>
    <property type="match status" value="1"/>
</dbReference>
<dbReference type="RefSeq" id="WP_179909528.1">
    <property type="nucleotide sequence ID" value="NZ_CP058910.1"/>
</dbReference>
<evidence type="ECO:0000313" key="3">
    <source>
        <dbReference type="EMBL" id="QLH79663.1"/>
    </source>
</evidence>
<evidence type="ECO:0000259" key="2">
    <source>
        <dbReference type="PROSITE" id="PS50112"/>
    </source>
</evidence>
<dbReference type="EMBL" id="CP058910">
    <property type="protein sequence ID" value="QLH79663.1"/>
    <property type="molecule type" value="Genomic_DNA"/>
</dbReference>
<dbReference type="InterPro" id="IPR000014">
    <property type="entry name" value="PAS"/>
</dbReference>
<dbReference type="CDD" id="cd00130">
    <property type="entry name" value="PAS"/>
    <property type="match status" value="1"/>
</dbReference>
<dbReference type="SUPFAM" id="SSF55785">
    <property type="entry name" value="PYP-like sensor domain (PAS domain)"/>
    <property type="match status" value="1"/>
</dbReference>
<evidence type="ECO:0000313" key="4">
    <source>
        <dbReference type="Proteomes" id="UP000509667"/>
    </source>
</evidence>
<sequence length="310" mass="33985">MERLETELEHASVRAVPSPATLTDRTPGADACLVAVVDERALEIDDIERLTCHERPVVAFVTPSAGRADAALASGATDVVTAAGPDRFAVLSHRPETLGVDHASGGADRAPTAQFEALTNNDSFAVLTVDTESCVQYASPATEGIFGYPPAELEGESLTTIMPERFHESHHEGIAAYLASGERSLDWSWIELPGRHRDGTEIPLGISFGEHVTEDSHLFSAVVRDMRDRYDRESDPPSSPTPAGLGPVETVRHRDGRRGGRIRFERGDGGFDRSLERISTMGPSRIRPVGRSYHSRRPRTWSRREHFRSL</sequence>
<feature type="domain" description="PAS" evidence="2">
    <location>
        <begin position="111"/>
        <end position="164"/>
    </location>
</feature>
<organism evidence="3 4">
    <name type="scientific">Halosimplex rubrum</name>
    <dbReference type="NCBI Taxonomy" id="869889"/>
    <lineage>
        <taxon>Archaea</taxon>
        <taxon>Methanobacteriati</taxon>
        <taxon>Methanobacteriota</taxon>
        <taxon>Stenosarchaea group</taxon>
        <taxon>Halobacteria</taxon>
        <taxon>Halobacteriales</taxon>
        <taxon>Haloarculaceae</taxon>
        <taxon>Halosimplex</taxon>
    </lineage>
</organism>
<feature type="region of interest" description="Disordered" evidence="1">
    <location>
        <begin position="228"/>
        <end position="310"/>
    </location>
</feature>
<dbReference type="PROSITE" id="PS50112">
    <property type="entry name" value="PAS"/>
    <property type="match status" value="1"/>
</dbReference>
<proteinExistence type="predicted"/>
<accession>A0A7D5P2Y9</accession>
<dbReference type="InterPro" id="IPR035965">
    <property type="entry name" value="PAS-like_dom_sf"/>
</dbReference>
<dbReference type="Proteomes" id="UP000509667">
    <property type="component" value="Chromosome"/>
</dbReference>
<dbReference type="OrthoDB" id="342253at2157"/>
<dbReference type="AlphaFoldDB" id="A0A7D5P2Y9"/>